<evidence type="ECO:0008006" key="3">
    <source>
        <dbReference type="Google" id="ProtNLM"/>
    </source>
</evidence>
<dbReference type="AlphaFoldDB" id="A0A6I4T0L6"/>
<organism evidence="1 2">
    <name type="scientific">Croceibacterium salegens</name>
    <dbReference type="NCBI Taxonomy" id="1737568"/>
    <lineage>
        <taxon>Bacteria</taxon>
        <taxon>Pseudomonadati</taxon>
        <taxon>Pseudomonadota</taxon>
        <taxon>Alphaproteobacteria</taxon>
        <taxon>Sphingomonadales</taxon>
        <taxon>Erythrobacteraceae</taxon>
        <taxon>Croceibacterium</taxon>
    </lineage>
</organism>
<dbReference type="RefSeq" id="WP_159797285.1">
    <property type="nucleotide sequence ID" value="NZ_WTYM01000057.1"/>
</dbReference>
<keyword evidence="2" id="KW-1185">Reference proteome</keyword>
<reference evidence="1 2" key="1">
    <citation type="submission" date="2019-12" db="EMBL/GenBank/DDBJ databases">
        <title>Genomic-based taxomic classification of the family Erythrobacteraceae.</title>
        <authorList>
            <person name="Xu L."/>
        </authorList>
    </citation>
    <scope>NUCLEOTIDE SEQUENCE [LARGE SCALE GENOMIC DNA]</scope>
    <source>
        <strain evidence="1 2">MCCC 1K01500</strain>
    </source>
</reference>
<evidence type="ECO:0000313" key="1">
    <source>
        <dbReference type="EMBL" id="MXO60797.1"/>
    </source>
</evidence>
<accession>A0A6I4T0L6</accession>
<gene>
    <name evidence="1" type="ORF">GRI89_14735</name>
</gene>
<evidence type="ECO:0000313" key="2">
    <source>
        <dbReference type="Proteomes" id="UP000433652"/>
    </source>
</evidence>
<name>A0A6I4T0L6_9SPHN</name>
<protein>
    <recommendedName>
        <fullName evidence="3">PilZ domain-containing protein</fullName>
    </recommendedName>
</protein>
<proteinExistence type="predicted"/>
<dbReference type="OrthoDB" id="9772407at2"/>
<comment type="caution">
    <text evidence="1">The sequence shown here is derived from an EMBL/GenBank/DDBJ whole genome shotgun (WGS) entry which is preliminary data.</text>
</comment>
<sequence>MSVLAIRAHERFGVYRRVFLRKNRTCAGVGLLIQQSLGGCRVGSLEESEFCKGDQVNFWIEGHGRIAGEVCWSGSHGVGLCFDQPLEQGDLLHLSELVRSEPEAEAQVLRLFGT</sequence>
<dbReference type="EMBL" id="WTYM01000057">
    <property type="protein sequence ID" value="MXO60797.1"/>
    <property type="molecule type" value="Genomic_DNA"/>
</dbReference>
<dbReference type="Proteomes" id="UP000433652">
    <property type="component" value="Unassembled WGS sequence"/>
</dbReference>